<feature type="transmembrane region" description="Helical" evidence="2">
    <location>
        <begin position="65"/>
        <end position="83"/>
    </location>
</feature>
<gene>
    <name evidence="3" type="ORF">ABGN05_25075</name>
</gene>
<feature type="region of interest" description="Disordered" evidence="1">
    <location>
        <begin position="35"/>
        <end position="54"/>
    </location>
</feature>
<sequence length="134" mass="13748">MSERPGDTGNRTPGQDRDAGGREDDLDRRRKELDAAILARRPAAGEKDRADGSSGMAGIGNALKLSSEFIAGIVVGAAIGWIIDRLAGTSPFGLVVFLLLGFGAGVLNALRSAGLITQAGIRSSGKDEGGSGRK</sequence>
<proteinExistence type="predicted"/>
<evidence type="ECO:0000313" key="3">
    <source>
        <dbReference type="EMBL" id="MEX0408916.1"/>
    </source>
</evidence>
<evidence type="ECO:0000256" key="2">
    <source>
        <dbReference type="SAM" id="Phobius"/>
    </source>
</evidence>
<feature type="region of interest" description="Disordered" evidence="1">
    <location>
        <begin position="1"/>
        <end position="28"/>
    </location>
</feature>
<protein>
    <submittedName>
        <fullName evidence="3">AtpZ/AtpI family protein</fullName>
    </submittedName>
</protein>
<evidence type="ECO:0000256" key="1">
    <source>
        <dbReference type="SAM" id="MobiDB-lite"/>
    </source>
</evidence>
<dbReference type="Proteomes" id="UP001556692">
    <property type="component" value="Unassembled WGS sequence"/>
</dbReference>
<keyword evidence="2" id="KW-1133">Transmembrane helix</keyword>
<keyword evidence="2" id="KW-0472">Membrane</keyword>
<dbReference type="Pfam" id="PF09527">
    <property type="entry name" value="ATPase_gene1"/>
    <property type="match status" value="1"/>
</dbReference>
<feature type="compositionally biased region" description="Basic and acidic residues" evidence="1">
    <location>
        <begin position="14"/>
        <end position="28"/>
    </location>
</feature>
<dbReference type="EMBL" id="JBDPGJ010000007">
    <property type="protein sequence ID" value="MEX0408916.1"/>
    <property type="molecule type" value="Genomic_DNA"/>
</dbReference>
<reference evidence="3 4" key="1">
    <citation type="submission" date="2024-05" db="EMBL/GenBank/DDBJ databases">
        <authorList>
            <person name="Jiang F."/>
        </authorList>
    </citation>
    <scope>NUCLEOTIDE SEQUENCE [LARGE SCALE GENOMIC DNA]</scope>
    <source>
        <strain evidence="3 4">LZ166</strain>
    </source>
</reference>
<accession>A0ABV3SSP6</accession>
<keyword evidence="2" id="KW-0812">Transmembrane</keyword>
<feature type="transmembrane region" description="Helical" evidence="2">
    <location>
        <begin position="89"/>
        <end position="110"/>
    </location>
</feature>
<organism evidence="3 4">
    <name type="scientific">Aquibium pacificus</name>
    <dbReference type="NCBI Taxonomy" id="3153579"/>
    <lineage>
        <taxon>Bacteria</taxon>
        <taxon>Pseudomonadati</taxon>
        <taxon>Pseudomonadota</taxon>
        <taxon>Alphaproteobacteria</taxon>
        <taxon>Hyphomicrobiales</taxon>
        <taxon>Phyllobacteriaceae</taxon>
        <taxon>Aquibium</taxon>
    </lineage>
</organism>
<evidence type="ECO:0000313" key="4">
    <source>
        <dbReference type="Proteomes" id="UP001556692"/>
    </source>
</evidence>
<name>A0ABV3SSP6_9HYPH</name>
<dbReference type="InterPro" id="IPR032820">
    <property type="entry name" value="ATPase_put"/>
</dbReference>
<comment type="caution">
    <text evidence="3">The sequence shown here is derived from an EMBL/GenBank/DDBJ whole genome shotgun (WGS) entry which is preliminary data.</text>
</comment>
<keyword evidence="4" id="KW-1185">Reference proteome</keyword>